<comment type="caution">
    <text evidence="1">The sequence shown here is derived from an EMBL/GenBank/DDBJ whole genome shotgun (WGS) entry which is preliminary data.</text>
</comment>
<accession>A0AAV9VMY7</accession>
<proteinExistence type="predicted"/>
<dbReference type="Proteomes" id="UP001373714">
    <property type="component" value="Unassembled WGS sequence"/>
</dbReference>
<reference evidence="1 2" key="1">
    <citation type="submission" date="2019-10" db="EMBL/GenBank/DDBJ databases">
        <authorList>
            <person name="Palmer J.M."/>
        </authorList>
    </citation>
    <scope>NUCLEOTIDE SEQUENCE [LARGE SCALE GENOMIC DNA]</scope>
    <source>
        <strain evidence="1 2">TWF730</strain>
    </source>
</reference>
<organism evidence="1 2">
    <name type="scientific">Orbilia blumenaviensis</name>
    <dbReference type="NCBI Taxonomy" id="1796055"/>
    <lineage>
        <taxon>Eukaryota</taxon>
        <taxon>Fungi</taxon>
        <taxon>Dikarya</taxon>
        <taxon>Ascomycota</taxon>
        <taxon>Pezizomycotina</taxon>
        <taxon>Orbiliomycetes</taxon>
        <taxon>Orbiliales</taxon>
        <taxon>Orbiliaceae</taxon>
        <taxon>Orbilia</taxon>
    </lineage>
</organism>
<dbReference type="AlphaFoldDB" id="A0AAV9VMY7"/>
<keyword evidence="2" id="KW-1185">Reference proteome</keyword>
<evidence type="ECO:0000313" key="2">
    <source>
        <dbReference type="Proteomes" id="UP001373714"/>
    </source>
</evidence>
<protein>
    <submittedName>
        <fullName evidence="1">Uncharacterized protein</fullName>
    </submittedName>
</protein>
<evidence type="ECO:0000313" key="1">
    <source>
        <dbReference type="EMBL" id="KAK6362207.1"/>
    </source>
</evidence>
<sequence length="98" mass="11148">MPTGAIVLTPLSGEEACCGVTTLTNTLQLYARPYWRTTHSDGKPRTREFELDTANIAKRTWQTVLAKAEPLIFQQDDHYSQKKFCIVSVYNAQRALRD</sequence>
<dbReference type="EMBL" id="JAVHNS010000002">
    <property type="protein sequence ID" value="KAK6362207.1"/>
    <property type="molecule type" value="Genomic_DNA"/>
</dbReference>
<gene>
    <name evidence="1" type="ORF">TWF730_005903</name>
</gene>
<name>A0AAV9VMY7_9PEZI</name>